<evidence type="ECO:0000313" key="3">
    <source>
        <dbReference type="Proteomes" id="UP000305948"/>
    </source>
</evidence>
<evidence type="ECO:0000256" key="1">
    <source>
        <dbReference type="SAM" id="MobiDB-lite"/>
    </source>
</evidence>
<gene>
    <name evidence="2" type="ORF">OE88DRAFT_1600290</name>
</gene>
<keyword evidence="3" id="KW-1185">Reference proteome</keyword>
<dbReference type="EMBL" id="ML213514">
    <property type="protein sequence ID" value="TFK50031.1"/>
    <property type="molecule type" value="Genomic_DNA"/>
</dbReference>
<name>A0A5C3N896_9AGAM</name>
<evidence type="ECO:0000313" key="2">
    <source>
        <dbReference type="EMBL" id="TFK50031.1"/>
    </source>
</evidence>
<sequence>ELPPTEAPPPYSKNAPTVFPENPDVAFATISLPPTPPMHRPLDPPPSCFSTPTPVRIRSRSFAPFRIPSNSSRITDGFKPLYPPELLTKHGITEEDWGRFLADVRSTAHLAEKGISAVAPYRGTTGPLLLRAGGVGRQYDATFGKTPVEEVKGLLDVWNGSAFERRKLRVTLMNRADEATRTRAGYDLLVESL</sequence>
<accession>A0A5C3N896</accession>
<proteinExistence type="predicted"/>
<reference evidence="2 3" key="1">
    <citation type="journal article" date="2019" name="Nat. Ecol. Evol.">
        <title>Megaphylogeny resolves global patterns of mushroom evolution.</title>
        <authorList>
            <person name="Varga T."/>
            <person name="Krizsan K."/>
            <person name="Foldi C."/>
            <person name="Dima B."/>
            <person name="Sanchez-Garcia M."/>
            <person name="Sanchez-Ramirez S."/>
            <person name="Szollosi G.J."/>
            <person name="Szarkandi J.G."/>
            <person name="Papp V."/>
            <person name="Albert L."/>
            <person name="Andreopoulos W."/>
            <person name="Angelini C."/>
            <person name="Antonin V."/>
            <person name="Barry K.W."/>
            <person name="Bougher N.L."/>
            <person name="Buchanan P."/>
            <person name="Buyck B."/>
            <person name="Bense V."/>
            <person name="Catcheside P."/>
            <person name="Chovatia M."/>
            <person name="Cooper J."/>
            <person name="Damon W."/>
            <person name="Desjardin D."/>
            <person name="Finy P."/>
            <person name="Geml J."/>
            <person name="Haridas S."/>
            <person name="Hughes K."/>
            <person name="Justo A."/>
            <person name="Karasinski D."/>
            <person name="Kautmanova I."/>
            <person name="Kiss B."/>
            <person name="Kocsube S."/>
            <person name="Kotiranta H."/>
            <person name="LaButti K.M."/>
            <person name="Lechner B.E."/>
            <person name="Liimatainen K."/>
            <person name="Lipzen A."/>
            <person name="Lukacs Z."/>
            <person name="Mihaltcheva S."/>
            <person name="Morgado L.N."/>
            <person name="Niskanen T."/>
            <person name="Noordeloos M.E."/>
            <person name="Ohm R.A."/>
            <person name="Ortiz-Santana B."/>
            <person name="Ovrebo C."/>
            <person name="Racz N."/>
            <person name="Riley R."/>
            <person name="Savchenko A."/>
            <person name="Shiryaev A."/>
            <person name="Soop K."/>
            <person name="Spirin V."/>
            <person name="Szebenyi C."/>
            <person name="Tomsovsky M."/>
            <person name="Tulloss R.E."/>
            <person name="Uehling J."/>
            <person name="Grigoriev I.V."/>
            <person name="Vagvolgyi C."/>
            <person name="Papp T."/>
            <person name="Martin F.M."/>
            <person name="Miettinen O."/>
            <person name="Hibbett D.S."/>
            <person name="Nagy L.G."/>
        </authorList>
    </citation>
    <scope>NUCLEOTIDE SEQUENCE [LARGE SCALE GENOMIC DNA]</scope>
    <source>
        <strain evidence="2 3">OMC1185</strain>
    </source>
</reference>
<dbReference type="Proteomes" id="UP000305948">
    <property type="component" value="Unassembled WGS sequence"/>
</dbReference>
<protein>
    <submittedName>
        <fullName evidence="2">Uncharacterized protein</fullName>
    </submittedName>
</protein>
<feature type="non-terminal residue" evidence="2">
    <location>
        <position position="1"/>
    </location>
</feature>
<dbReference type="OrthoDB" id="5314275at2759"/>
<organism evidence="2 3">
    <name type="scientific">Heliocybe sulcata</name>
    <dbReference type="NCBI Taxonomy" id="5364"/>
    <lineage>
        <taxon>Eukaryota</taxon>
        <taxon>Fungi</taxon>
        <taxon>Dikarya</taxon>
        <taxon>Basidiomycota</taxon>
        <taxon>Agaricomycotina</taxon>
        <taxon>Agaricomycetes</taxon>
        <taxon>Gloeophyllales</taxon>
        <taxon>Gloeophyllaceae</taxon>
        <taxon>Heliocybe</taxon>
    </lineage>
</organism>
<feature type="region of interest" description="Disordered" evidence="1">
    <location>
        <begin position="27"/>
        <end position="46"/>
    </location>
</feature>
<dbReference type="InterPro" id="IPR028018">
    <property type="entry name" value="DUF4646"/>
</dbReference>
<feature type="non-terminal residue" evidence="2">
    <location>
        <position position="193"/>
    </location>
</feature>
<feature type="compositionally biased region" description="Pro residues" evidence="1">
    <location>
        <begin position="33"/>
        <end position="46"/>
    </location>
</feature>
<dbReference type="AlphaFoldDB" id="A0A5C3N896"/>
<dbReference type="Pfam" id="PF15496">
    <property type="entry name" value="DUF4646"/>
    <property type="match status" value="1"/>
</dbReference>